<keyword evidence="13 14" id="KW-0676">Redox-active center</keyword>
<evidence type="ECO:0000256" key="1">
    <source>
        <dbReference type="ARBA" id="ARBA00004429"/>
    </source>
</evidence>
<evidence type="ECO:0000256" key="9">
    <source>
        <dbReference type="ARBA" id="ARBA00023002"/>
    </source>
</evidence>
<keyword evidence="8 14" id="KW-1133">Transmembrane helix</keyword>
<dbReference type="HAMAP" id="MF_00286">
    <property type="entry name" value="DsbB"/>
    <property type="match status" value="1"/>
</dbReference>
<keyword evidence="10 14" id="KW-0472">Membrane</keyword>
<feature type="transmembrane region" description="Helical" evidence="15">
    <location>
        <begin position="12"/>
        <end position="28"/>
    </location>
</feature>
<evidence type="ECO:0000256" key="2">
    <source>
        <dbReference type="ARBA" id="ARBA00008823"/>
    </source>
</evidence>
<evidence type="ECO:0000256" key="4">
    <source>
        <dbReference type="ARBA" id="ARBA00022475"/>
    </source>
</evidence>
<keyword evidence="6 14" id="KW-0812">Transmembrane</keyword>
<comment type="caution">
    <text evidence="16">The sequence shown here is derived from an EMBL/GenBank/DDBJ whole genome shotgun (WGS) entry which is preliminary data.</text>
</comment>
<dbReference type="InterPro" id="IPR050183">
    <property type="entry name" value="DsbB"/>
</dbReference>
<feature type="topological domain" description="Cytoplasmic" evidence="14">
    <location>
        <begin position="167"/>
        <end position="175"/>
    </location>
</feature>
<keyword evidence="9 14" id="KW-0560">Oxidoreductase</keyword>
<evidence type="ECO:0000313" key="17">
    <source>
        <dbReference type="Proteomes" id="UP001172778"/>
    </source>
</evidence>
<comment type="similarity">
    <text evidence="2 14">Belongs to the DsbB family.</text>
</comment>
<feature type="transmembrane region" description="Helical" evidence="15">
    <location>
        <begin position="147"/>
        <end position="166"/>
    </location>
</feature>
<dbReference type="Proteomes" id="UP001172778">
    <property type="component" value="Unassembled WGS sequence"/>
</dbReference>
<keyword evidence="7 14" id="KW-0249">Electron transport</keyword>
<evidence type="ECO:0000256" key="3">
    <source>
        <dbReference type="ARBA" id="ARBA00022448"/>
    </source>
</evidence>
<keyword evidence="17" id="KW-1185">Reference proteome</keyword>
<feature type="topological domain" description="Cytoplasmic" evidence="14">
    <location>
        <begin position="1"/>
        <end position="11"/>
    </location>
</feature>
<keyword evidence="3 14" id="KW-0813">Transport</keyword>
<proteinExistence type="inferred from homology"/>
<feature type="transmembrane region" description="Helical" evidence="15">
    <location>
        <begin position="68"/>
        <end position="87"/>
    </location>
</feature>
<evidence type="ECO:0000256" key="11">
    <source>
        <dbReference type="ARBA" id="ARBA00023157"/>
    </source>
</evidence>
<evidence type="ECO:0000313" key="16">
    <source>
        <dbReference type="EMBL" id="MDK2126163.1"/>
    </source>
</evidence>
<keyword evidence="12 14" id="KW-0143">Chaperone</keyword>
<evidence type="ECO:0000256" key="14">
    <source>
        <dbReference type="HAMAP-Rule" id="MF_00286"/>
    </source>
</evidence>
<accession>A0ABT7E1I0</accession>
<evidence type="ECO:0000256" key="7">
    <source>
        <dbReference type="ARBA" id="ARBA00022982"/>
    </source>
</evidence>
<evidence type="ECO:0000256" key="5">
    <source>
        <dbReference type="ARBA" id="ARBA00022519"/>
    </source>
</evidence>
<comment type="subcellular location">
    <subcellularLocation>
        <location evidence="1">Cell inner membrane</location>
        <topology evidence="1">Multi-pass membrane protein</topology>
    </subcellularLocation>
    <subcellularLocation>
        <location evidence="14">Cell membrane</location>
        <topology evidence="14">Multi-pass membrane protein</topology>
    </subcellularLocation>
</comment>
<name>A0ABT7E1I0_9NEIS</name>
<evidence type="ECO:0000256" key="8">
    <source>
        <dbReference type="ARBA" id="ARBA00022989"/>
    </source>
</evidence>
<keyword evidence="11 14" id="KW-1015">Disulfide bond</keyword>
<organism evidence="16 17">
    <name type="scientific">Parachitinimonas caeni</name>
    <dbReference type="NCBI Taxonomy" id="3031301"/>
    <lineage>
        <taxon>Bacteria</taxon>
        <taxon>Pseudomonadati</taxon>
        <taxon>Pseudomonadota</taxon>
        <taxon>Betaproteobacteria</taxon>
        <taxon>Neisseriales</taxon>
        <taxon>Chitinibacteraceae</taxon>
        <taxon>Parachitinimonas</taxon>
    </lineage>
</organism>
<dbReference type="PANTHER" id="PTHR36570">
    <property type="entry name" value="DISULFIDE BOND FORMATION PROTEIN B"/>
    <property type="match status" value="1"/>
</dbReference>
<reference evidence="16" key="1">
    <citation type="submission" date="2023-03" db="EMBL/GenBank/DDBJ databases">
        <title>Chitinimonas shenzhenensis gen. nov., sp. nov., a novel member of family Burkholderiaceae isolated from activated sludge collected in Shen Zhen, China.</title>
        <authorList>
            <person name="Wang X."/>
        </authorList>
    </citation>
    <scope>NUCLEOTIDE SEQUENCE</scope>
    <source>
        <strain evidence="16">DQS-5</strain>
    </source>
</reference>
<dbReference type="InterPro" id="IPR003752">
    <property type="entry name" value="DiS_bond_form_DsbB/BdbC"/>
</dbReference>
<comment type="function">
    <text evidence="14">Required for disulfide bond formation in some periplasmic proteins. Acts by oxidizing the DsbA protein.</text>
</comment>
<sequence>MTNLARHWRIGQLVLVLLCVGMMGYALYEQIYHYLMPCLMCIYQRIAVIGFGLASLLGLLWKPASKPGVAVVVSLQTLAAVEGFYAAGKHVWLQYGPKEAEAICTPNLPFPIDLRAPGMPEWAPTVFQPISECGNIDFTLLGVSMPVWVLVGFIGMLAAAWLLSLARWKALAKAG</sequence>
<protein>
    <recommendedName>
        <fullName evidence="14">Disulfide bond formation protein B</fullName>
    </recommendedName>
    <alternativeName>
        <fullName evidence="14">Disulfide oxidoreductase</fullName>
    </alternativeName>
</protein>
<dbReference type="InterPro" id="IPR022920">
    <property type="entry name" value="Disulphide_bond_form_DsbB"/>
</dbReference>
<comment type="caution">
    <text evidence="14">Lacks conserved residue(s) required for the propagation of feature annotation.</text>
</comment>
<dbReference type="InterPro" id="IPR023380">
    <property type="entry name" value="DsbB-like_sf"/>
</dbReference>
<keyword evidence="4 14" id="KW-1003">Cell membrane</keyword>
<evidence type="ECO:0000256" key="6">
    <source>
        <dbReference type="ARBA" id="ARBA00022692"/>
    </source>
</evidence>
<evidence type="ECO:0000256" key="12">
    <source>
        <dbReference type="ARBA" id="ARBA00023186"/>
    </source>
</evidence>
<evidence type="ECO:0000256" key="13">
    <source>
        <dbReference type="ARBA" id="ARBA00023284"/>
    </source>
</evidence>
<dbReference type="Gene3D" id="1.20.1550.10">
    <property type="entry name" value="DsbB-like"/>
    <property type="match status" value="1"/>
</dbReference>
<gene>
    <name evidence="14" type="primary">dsbB</name>
    <name evidence="16" type="ORF">PZA18_19140</name>
</gene>
<feature type="topological domain" description="Periplasmic" evidence="14">
    <location>
        <begin position="29"/>
        <end position="46"/>
    </location>
</feature>
<dbReference type="PANTHER" id="PTHR36570:SF3">
    <property type="entry name" value="DISULFIDE BOND FORMATION PROTEIN B"/>
    <property type="match status" value="1"/>
</dbReference>
<evidence type="ECO:0000256" key="15">
    <source>
        <dbReference type="SAM" id="Phobius"/>
    </source>
</evidence>
<keyword evidence="5" id="KW-0997">Cell inner membrane</keyword>
<dbReference type="SUPFAM" id="SSF158442">
    <property type="entry name" value="DsbB-like"/>
    <property type="match status" value="1"/>
</dbReference>
<dbReference type="RefSeq" id="WP_284102477.1">
    <property type="nucleotide sequence ID" value="NZ_JARRAF010000032.1"/>
</dbReference>
<feature type="disulfide bond" description="Redox-active" evidence="14">
    <location>
        <begin position="38"/>
        <end position="41"/>
    </location>
</feature>
<feature type="transmembrane region" description="Helical" evidence="15">
    <location>
        <begin position="34"/>
        <end position="61"/>
    </location>
</feature>
<dbReference type="EMBL" id="JARRAF010000032">
    <property type="protein sequence ID" value="MDK2126163.1"/>
    <property type="molecule type" value="Genomic_DNA"/>
</dbReference>
<dbReference type="Pfam" id="PF02600">
    <property type="entry name" value="DsbB"/>
    <property type="match status" value="1"/>
</dbReference>
<evidence type="ECO:0000256" key="10">
    <source>
        <dbReference type="ARBA" id="ARBA00023136"/>
    </source>
</evidence>